<gene>
    <name evidence="7" type="ORF">B9Z65_6837</name>
</gene>
<dbReference type="Proteomes" id="UP000243723">
    <property type="component" value="Unassembled WGS sequence"/>
</dbReference>
<accession>A0A2P7Z3V4</accession>
<evidence type="ECO:0000256" key="5">
    <source>
        <dbReference type="ARBA" id="ARBA00023128"/>
    </source>
</evidence>
<dbReference type="PANTHER" id="PTHR14097">
    <property type="entry name" value="OXIDOREDUCTASE HTATIP2"/>
    <property type="match status" value="1"/>
</dbReference>
<name>A0A2P7Z3V4_9PEZI</name>
<comment type="subcellular location">
    <subcellularLocation>
        <location evidence="1">Mitochondrion outer membrane</location>
        <topology evidence="1">Peripheral membrane protein</topology>
    </subcellularLocation>
</comment>
<comment type="similarity">
    <text evidence="2">Belongs to the FMP52 family.</text>
</comment>
<dbReference type="SUPFAM" id="SSF51735">
    <property type="entry name" value="NAD(P)-binding Rossmann-fold domains"/>
    <property type="match status" value="1"/>
</dbReference>
<keyword evidence="5" id="KW-0496">Mitochondrion</keyword>
<keyword evidence="3" id="KW-1000">Mitochondrion outer membrane</keyword>
<keyword evidence="6" id="KW-0472">Membrane</keyword>
<reference evidence="7 8" key="1">
    <citation type="submission" date="2017-05" db="EMBL/GenBank/DDBJ databases">
        <title>Draft genome sequence of Elsinoe australis.</title>
        <authorList>
            <person name="Cheng Q."/>
        </authorList>
    </citation>
    <scope>NUCLEOTIDE SEQUENCE [LARGE SCALE GENOMIC DNA]</scope>
    <source>
        <strain evidence="7 8">NL1</strain>
    </source>
</reference>
<evidence type="ECO:0000256" key="4">
    <source>
        <dbReference type="ARBA" id="ARBA00022946"/>
    </source>
</evidence>
<evidence type="ECO:0000256" key="3">
    <source>
        <dbReference type="ARBA" id="ARBA00022787"/>
    </source>
</evidence>
<dbReference type="Pfam" id="PF08732">
    <property type="entry name" value="HIM1"/>
    <property type="match status" value="1"/>
</dbReference>
<dbReference type="EMBL" id="NHZQ01000331">
    <property type="protein sequence ID" value="PSK42883.1"/>
    <property type="molecule type" value="Genomic_DNA"/>
</dbReference>
<evidence type="ECO:0000313" key="7">
    <source>
        <dbReference type="EMBL" id="PSK42883.1"/>
    </source>
</evidence>
<dbReference type="OrthoDB" id="430436at2759"/>
<organism evidence="7 8">
    <name type="scientific">Elsinoe australis</name>
    <dbReference type="NCBI Taxonomy" id="40998"/>
    <lineage>
        <taxon>Eukaryota</taxon>
        <taxon>Fungi</taxon>
        <taxon>Dikarya</taxon>
        <taxon>Ascomycota</taxon>
        <taxon>Pezizomycotina</taxon>
        <taxon>Dothideomycetes</taxon>
        <taxon>Dothideomycetidae</taxon>
        <taxon>Myriangiales</taxon>
        <taxon>Elsinoaceae</taxon>
        <taxon>Elsinoe</taxon>
    </lineage>
</organism>
<dbReference type="STRING" id="40998.A0A2P7Z3V4"/>
<evidence type="ECO:0000313" key="8">
    <source>
        <dbReference type="Proteomes" id="UP000243723"/>
    </source>
</evidence>
<protein>
    <submittedName>
        <fullName evidence="7">Protein FMP52, mitochondrial</fullName>
    </submittedName>
</protein>
<dbReference type="InterPro" id="IPR014843">
    <property type="entry name" value="Him1/Fmp52"/>
</dbReference>
<dbReference type="Gene3D" id="3.40.50.720">
    <property type="entry name" value="NAD(P)-binding Rossmann-like Domain"/>
    <property type="match status" value="1"/>
</dbReference>
<dbReference type="GO" id="GO:0005741">
    <property type="term" value="C:mitochondrial outer membrane"/>
    <property type="evidence" value="ECO:0007669"/>
    <property type="project" value="UniProtKB-SubCell"/>
</dbReference>
<dbReference type="AlphaFoldDB" id="A0A2P7Z3V4"/>
<keyword evidence="8" id="KW-1185">Reference proteome</keyword>
<sequence length="292" mass="31919">MWVPEAYMNTPTREWLDKYGPDCGSNGYIGLCPAQRDPGRICRTSHAAPGSNILPTLRQHAAINSIFAFGRRDFSRQDASGSARFKPLISSDTTQWSGLLAPELKTTSGSSFVFFSALGTTRAQAGGVEAQRKIDHELPVDLAKNFVAEYSSTTQDKKSVFVLISSSGANHKSFLAYPKLKGETEEEIKGLLKSGSNTQGLDHVVILRPGLIVGTRQDSRPAEWVLRKIATFAGNVLGNGFKDFWAQDADVIARAAVSAALTCAEGQQREKVWLLGQSDIVRLGRTEWRKSE</sequence>
<proteinExistence type="inferred from homology"/>
<evidence type="ECO:0000256" key="2">
    <source>
        <dbReference type="ARBA" id="ARBA00006617"/>
    </source>
</evidence>
<evidence type="ECO:0000256" key="6">
    <source>
        <dbReference type="ARBA" id="ARBA00023136"/>
    </source>
</evidence>
<evidence type="ECO:0000256" key="1">
    <source>
        <dbReference type="ARBA" id="ARBA00004450"/>
    </source>
</evidence>
<dbReference type="PANTHER" id="PTHR14097:SF7">
    <property type="entry name" value="OXIDOREDUCTASE HTATIP2"/>
    <property type="match status" value="1"/>
</dbReference>
<dbReference type="GO" id="GO:0051170">
    <property type="term" value="P:import into nucleus"/>
    <property type="evidence" value="ECO:0007669"/>
    <property type="project" value="TreeGrafter"/>
</dbReference>
<dbReference type="FunFam" id="3.40.50.720:FF:000366">
    <property type="entry name" value="Protein FMP52, mitochondrial"/>
    <property type="match status" value="1"/>
</dbReference>
<keyword evidence="4" id="KW-0809">Transit peptide</keyword>
<dbReference type="InterPro" id="IPR036291">
    <property type="entry name" value="NAD(P)-bd_dom_sf"/>
</dbReference>
<comment type="caution">
    <text evidence="7">The sequence shown here is derived from an EMBL/GenBank/DDBJ whole genome shotgun (WGS) entry which is preliminary data.</text>
</comment>